<protein>
    <submittedName>
        <fullName evidence="2">RNA ligase</fullName>
        <ecNumber evidence="2">6.5.1.3</ecNumber>
    </submittedName>
</protein>
<accession>A0A841BWH4</accession>
<name>A0A841BWH4_9ACTN</name>
<dbReference type="EC" id="6.5.1.3" evidence="2"/>
<evidence type="ECO:0000313" key="3">
    <source>
        <dbReference type="Proteomes" id="UP000587527"/>
    </source>
</evidence>
<organism evidence="2 3">
    <name type="scientific">Allocatelliglobosispora scoriae</name>
    <dbReference type="NCBI Taxonomy" id="643052"/>
    <lineage>
        <taxon>Bacteria</taxon>
        <taxon>Bacillati</taxon>
        <taxon>Actinomycetota</taxon>
        <taxon>Actinomycetes</taxon>
        <taxon>Micromonosporales</taxon>
        <taxon>Micromonosporaceae</taxon>
        <taxon>Allocatelliglobosispora</taxon>
    </lineage>
</organism>
<evidence type="ECO:0000259" key="1">
    <source>
        <dbReference type="Pfam" id="PF09511"/>
    </source>
</evidence>
<proteinExistence type="predicted"/>
<dbReference type="EMBL" id="JACHMN010000003">
    <property type="protein sequence ID" value="MBB5872025.1"/>
    <property type="molecule type" value="Genomic_DNA"/>
</dbReference>
<reference evidence="2 3" key="1">
    <citation type="submission" date="2020-08" db="EMBL/GenBank/DDBJ databases">
        <title>Sequencing the genomes of 1000 actinobacteria strains.</title>
        <authorList>
            <person name="Klenk H.-P."/>
        </authorList>
    </citation>
    <scope>NUCLEOTIDE SEQUENCE [LARGE SCALE GENOMIC DNA]</scope>
    <source>
        <strain evidence="2 3">DSM 45362</strain>
    </source>
</reference>
<dbReference type="InterPro" id="IPR019039">
    <property type="entry name" value="T4-Rnl1-like_N"/>
</dbReference>
<sequence>MAPPVITLTDLFDPARLASHVANGYVRTQVHPTLPLTIYNYTEKAQYEKVWDEITLSCRGLIAETATGRVLARPYAKFFNHSEPGAPVAELSAPVRVTDKADGSLGIIYATTEGLAVATRGSFASDQARHATDLLRRRYATWAPPPGHTVLVEIIYPANRIVLDYGGMDDLMLLGAVELATGRSLDASAVTDWPGPRVETFAYATFAEALAAPPRQGREGLVVWFPDSDQRVKIKYADYVAMHRIVTGLNARVVWELLAAGEPLDSLIEELPDEFHTWVAEVAAALREEVAARVVEIEAAYEAVVTGLPEGWGRKEFALAVGKHEQRGSLFLRLDGRSYEPYLWQQIRPAPDWTPAGRVYTE</sequence>
<dbReference type="GO" id="GO:0003972">
    <property type="term" value="F:RNA ligase (ATP) activity"/>
    <property type="evidence" value="ECO:0007669"/>
    <property type="project" value="UniProtKB-EC"/>
</dbReference>
<keyword evidence="2" id="KW-0436">Ligase</keyword>
<dbReference type="AlphaFoldDB" id="A0A841BWH4"/>
<keyword evidence="3" id="KW-1185">Reference proteome</keyword>
<evidence type="ECO:0000313" key="2">
    <source>
        <dbReference type="EMBL" id="MBB5872025.1"/>
    </source>
</evidence>
<dbReference type="Pfam" id="PF09511">
    <property type="entry name" value="RNA_lig_T4_1"/>
    <property type="match status" value="1"/>
</dbReference>
<dbReference type="RefSeq" id="WP_221470504.1">
    <property type="nucleotide sequence ID" value="NZ_JACHMN010000003.1"/>
</dbReference>
<feature type="domain" description="T4 RNA ligase 1-like N-terminal" evidence="1">
    <location>
        <begin position="58"/>
        <end position="178"/>
    </location>
</feature>
<gene>
    <name evidence="2" type="ORF">F4553_005459</name>
</gene>
<comment type="caution">
    <text evidence="2">The sequence shown here is derived from an EMBL/GenBank/DDBJ whole genome shotgun (WGS) entry which is preliminary data.</text>
</comment>
<dbReference type="Proteomes" id="UP000587527">
    <property type="component" value="Unassembled WGS sequence"/>
</dbReference>